<dbReference type="InParanoid" id="F0YI85"/>
<evidence type="ECO:0000256" key="1">
    <source>
        <dbReference type="ARBA" id="ARBA00022723"/>
    </source>
</evidence>
<dbReference type="RefSeq" id="XP_009040110.1">
    <property type="nucleotide sequence ID" value="XM_009041862.1"/>
</dbReference>
<evidence type="ECO:0000256" key="3">
    <source>
        <dbReference type="SAM" id="MobiDB-lite"/>
    </source>
</evidence>
<reference evidence="5 6" key="1">
    <citation type="journal article" date="2011" name="Proc. Natl. Acad. Sci. U.S.A.">
        <title>Niche of harmful alga Aureococcus anophagefferens revealed through ecogenomics.</title>
        <authorList>
            <person name="Gobler C.J."/>
            <person name="Berry D.L."/>
            <person name="Dyhrman S.T."/>
            <person name="Wilhelm S.W."/>
            <person name="Salamov A."/>
            <person name="Lobanov A.V."/>
            <person name="Zhang Y."/>
            <person name="Collier J.L."/>
            <person name="Wurch L.L."/>
            <person name="Kustka A.B."/>
            <person name="Dill B.D."/>
            <person name="Shah M."/>
            <person name="VerBerkmoes N.C."/>
            <person name="Kuo A."/>
            <person name="Terry A."/>
            <person name="Pangilinan J."/>
            <person name="Lindquist E.A."/>
            <person name="Lucas S."/>
            <person name="Paulsen I.T."/>
            <person name="Hattenrath-Lehmann T.K."/>
            <person name="Talmage S.C."/>
            <person name="Walker E.A."/>
            <person name="Koch F."/>
            <person name="Burson A.M."/>
            <person name="Marcoval M.A."/>
            <person name="Tang Y.Z."/>
            <person name="Lecleir G.R."/>
            <person name="Coyne K.J."/>
            <person name="Berg G.M."/>
            <person name="Bertrand E.M."/>
            <person name="Saito M.A."/>
            <person name="Gladyshev V.N."/>
            <person name="Grigoriev I.V."/>
        </authorList>
    </citation>
    <scope>NUCLEOTIDE SEQUENCE [LARGE SCALE GENOMIC DNA]</scope>
    <source>
        <strain evidence="6">CCMP 1984</strain>
    </source>
</reference>
<dbReference type="eggNOG" id="ENOG502SMT5">
    <property type="taxonomic scope" value="Eukaryota"/>
</dbReference>
<dbReference type="EMBL" id="GL833143">
    <property type="protein sequence ID" value="EGB05209.1"/>
    <property type="molecule type" value="Genomic_DNA"/>
</dbReference>
<dbReference type="KEGG" id="aaf:AURANDRAFT_66629"/>
<dbReference type="GeneID" id="20225877"/>
<protein>
    <recommendedName>
        <fullName evidence="4">Tyrosinase copper-binding domain-containing protein</fullName>
    </recommendedName>
</protein>
<dbReference type="OrthoDB" id="186092at2759"/>
<organism evidence="6">
    <name type="scientific">Aureococcus anophagefferens</name>
    <name type="common">Harmful bloom alga</name>
    <dbReference type="NCBI Taxonomy" id="44056"/>
    <lineage>
        <taxon>Eukaryota</taxon>
        <taxon>Sar</taxon>
        <taxon>Stramenopiles</taxon>
        <taxon>Ochrophyta</taxon>
        <taxon>Pelagophyceae</taxon>
        <taxon>Pelagomonadales</taxon>
        <taxon>Pelagomonadaceae</taxon>
        <taxon>Aureococcus</taxon>
    </lineage>
</organism>
<proteinExistence type="predicted"/>
<dbReference type="Pfam" id="PF00264">
    <property type="entry name" value="Tyrosinase"/>
    <property type="match status" value="1"/>
</dbReference>
<evidence type="ECO:0000313" key="5">
    <source>
        <dbReference type="EMBL" id="EGB05209.1"/>
    </source>
</evidence>
<feature type="compositionally biased region" description="Basic and acidic residues" evidence="3">
    <location>
        <begin position="1"/>
        <end position="18"/>
    </location>
</feature>
<dbReference type="GO" id="GO:0046872">
    <property type="term" value="F:metal ion binding"/>
    <property type="evidence" value="ECO:0007669"/>
    <property type="project" value="UniProtKB-KW"/>
</dbReference>
<evidence type="ECO:0000259" key="4">
    <source>
        <dbReference type="Pfam" id="PF00264"/>
    </source>
</evidence>
<dbReference type="Gene3D" id="1.10.1280.10">
    <property type="entry name" value="Di-copper center containing domain from catechol oxidase"/>
    <property type="match status" value="1"/>
</dbReference>
<keyword evidence="2" id="KW-0186">Copper</keyword>
<dbReference type="InterPro" id="IPR008922">
    <property type="entry name" value="Di-copper_centre_dom_sf"/>
</dbReference>
<dbReference type="AlphaFoldDB" id="F0YI85"/>
<feature type="domain" description="Tyrosinase copper-binding" evidence="4">
    <location>
        <begin position="493"/>
        <end position="666"/>
    </location>
</feature>
<keyword evidence="1" id="KW-0479">Metal-binding</keyword>
<dbReference type="SUPFAM" id="SSF48056">
    <property type="entry name" value="Di-copper centre-containing domain"/>
    <property type="match status" value="1"/>
</dbReference>
<dbReference type="Proteomes" id="UP000002729">
    <property type="component" value="Unassembled WGS sequence"/>
</dbReference>
<feature type="region of interest" description="Disordered" evidence="3">
    <location>
        <begin position="83"/>
        <end position="102"/>
    </location>
</feature>
<sequence length="969" mass="107316">MQIDRQRNKVAKAHDVPRKSYVPDPSDYPDTEDNPPGSDDFYRGEGPLRIRVYRGEGPLRNFAYGETFDFIGGDEGDDIPPFTGKTKTGSHRSRTRAPSQIGDGGELEAMMLSYSYDYSYEHADTALVEVALVESSLVLENVSMDKLGNTETVLFGETVSAMLSHFNLYSTECYTVISTISGPRVKMTFTVEIVVHHDNADPATDDWRGILSEQVQATLTKALTAGEFSATFAAAAEESSSTYFADFGTRDLYNIIDIDSSAASIAANTRIIRYSGKELLVPTSPPSPSSTLEVVSTAMRYDASLDVQTSGYSTVSGPSLYPWDYIVEPHKTTTIRFRDACDGDGHLLDNTRTPVWSVTFQGTDTRRVNRGAGGNASPARAQHRMLSDLAPEIAPQVLISRSERGCDVDLNFTHVSQIYDLTIELPNSRQVAVDTLTDVDTYVATLMCKYVRREMRAVTSDDKNRYLEAMRIVSTTPLDEGRRRFGSKFANLEYFAVKHIHTEECSPFHGGLSFITSHAAFTLELEQALQSVDARVTQPYWDYTLDAALLGTDWDSAAVFSNDWFGSAHPGGPDNTVASTFFQEVPVPTNFSRPVRNSYGRVTSTINNDPSHFVTRAHTFCGLPITMPLPGCPEMIGCLKAENLPDLHKCMEDELHGDLHAILGGSWDCAYEIAEVVSLSANHSDLMLTQDLANTYVSEYQKLLGEIGCKAKPIWNKMWNKKFMKCPLYCSEDTAFSNCSCSCPSLDHVEISVAKLSPEEKWGILEDVGASGYIHKLFTEVETKQPGTTKYFWEVTIGHQGLDRFLGWYLKFACHAGKLGAMVTYSAIYFCVVACVLRCSLRLTQGAQSFPTFTIRSIPSIFGVPFDFPGIASESQIAKVLRLTLTLPLRPVFLAARLVVLELGRGKGRSGKTRQRFIPGANAPSLYYDRVPREKSLTRSLGNKERERFAVRQVCILCNNSDGDVNQGK</sequence>
<evidence type="ECO:0000313" key="6">
    <source>
        <dbReference type="Proteomes" id="UP000002729"/>
    </source>
</evidence>
<accession>F0YI85</accession>
<dbReference type="InterPro" id="IPR002227">
    <property type="entry name" value="Tyrosinase_Cu-bd"/>
</dbReference>
<keyword evidence="6" id="KW-1185">Reference proteome</keyword>
<feature type="region of interest" description="Disordered" evidence="3">
    <location>
        <begin position="1"/>
        <end position="45"/>
    </location>
</feature>
<name>F0YI85_AURAN</name>
<evidence type="ECO:0000256" key="2">
    <source>
        <dbReference type="ARBA" id="ARBA00023008"/>
    </source>
</evidence>
<dbReference type="GO" id="GO:0016491">
    <property type="term" value="F:oxidoreductase activity"/>
    <property type="evidence" value="ECO:0007669"/>
    <property type="project" value="InterPro"/>
</dbReference>
<dbReference type="PANTHER" id="PTHR11474:SF126">
    <property type="entry name" value="TYROSINASE-LIKE PROTEIN TYR-1-RELATED"/>
    <property type="match status" value="1"/>
</dbReference>
<dbReference type="PANTHER" id="PTHR11474">
    <property type="entry name" value="TYROSINASE FAMILY MEMBER"/>
    <property type="match status" value="1"/>
</dbReference>
<gene>
    <name evidence="5" type="ORF">AURANDRAFT_66629</name>
</gene>
<dbReference type="InterPro" id="IPR050316">
    <property type="entry name" value="Tyrosinase/Hemocyanin"/>
</dbReference>